<sequence>MDYLELIYPGKRIYLEGGHGHRTYGRRAVLVVRLGDFGQEEALTNLKQYDGPVSSGKEDCHFLDLQSLMTLMSIDLRHLQVSQLFCLTAREHIHDRVVWIIYKYLKCIEILHWDPHSNDPQGIEELDRKMYPEEVLELMNSGENMGITILNSIKARHPNVLQPIIKSLEDLSTAGITQRREVFLWMLKSNLTRLRSSIQYVTRKIRSHLQMSSENLVRMYHTADVLGCKLVVPDEFHDIYVNAFVQFKAEAYKVLLFNSSALIRKSQTIIPVGSYTQIEAEGDFPRTELRSEDLLAIFCQSRGLNPEVVKQSLTLAADQLSTVSDNVSWKEQRKKADIHLVEALFPEGRAAFKLIDRASGVMKRVKRDNIGLYIGELFRLCGHADVAKLSSRISQIYKAFERKTTGRSIIDTVDYTSAAMRMRLDNLTGIHVTDKEQLDSLIDNFSISTQSVNVAHNAMNLIKGRTAEMAFAIGLELRCLNEESKMTLNEILEVCVEDMWATRSSIQVLSGMYGDYKPDFFFELIRQKDADPDLPTIISFVVRQHIKRFQEDTFEPFHEVLETECSSSLIRLLTEKLKSVPRTKTRILVFLEVGWRYAAKPKRESDEAKWEQVLPYLTDALRDDTAVISHVEILEGNSALWDEMLEDKVAGNDVLIMKEIIHDCYKRLDEVPEFHALSTIPHEIDRSNFKVFETQRVKKPVVTTEMWEKLEEKESEWFDDVCNWFPEAAPFKAACLLKLRNDRERDEVNISTETARIIPQKLWDRSLIGPVNHFHTVRTNAYSVFKLVLNSIKFNMQQPRYECNTDCILQIPPMIHTKNEDTFLWRVRHRIPFLSHVLQKNLAAKKSHQEGRALKCIQELIMIEQLFLGSGFAILPKGNLYLTGNMHSQMKEQRNKSPKYGSKSDGSEKLRLLLSKHCVNAGSLFKHHRELMKGWEHFEDLCDKDIRALNVDELKMVMKPDTLRELVLAGKQGCLESFIHPYHWGKELCLEMSTSLKKMECLIMDGLSVLDLYSYKSEAERLHNVRLKSEEVYGEDTKRGLFYIPSANNMARVDRFISHFSQIEEEEFDDSNVIDESIINHIWRDHEDQFTGIGINLFKEVVSKLRHTKGWKYAILLKDISDCFSTFTSDANFANETKIMMRSLTNFNLMLLCNVNRKNNSEYNSTAVLISPVNTSWLLNRCRLEGEDIPVEEDMVEGNISNKFYLNARNLIQYQTLPYYMIMLTVDLLVSDSTLKYGVDTPEFANRLNEFIRIVAGPWMAVMASNNKPMSGMIQDLRYIGTTLLHGAFHALEMYEKWEVTSRSSFDYWVFYHFSLFLIRCASKHNMNSYNGTMDKKVRKHAATGIEIPIIFSTFTSSGYSMFLQQIHEYHFILREVPPGPHSIYKIFEKFLKDLLRQKKLGKVDPRLQLQRVGLLDFDNHDDFVRTVFGNKSKSVIFSTDFLRACSHLNRLNSQETIYKNSTIHGNKLVEETLAQLSKTSSTISEWSHKLNFQKVKDQIRMDTNFSRLSKTLKHHPSGKTAEEVFESMADVLDVREEGEKKILLDYISEKHITSMITLQKQVQVMRSHYLGEDEYRSLAHHFSTYVRSQGDKVMKKVRSELIIVEYGSEKAFTAVCQSPEGVSALQSPYVVNVSSKHILDLQSLINNTLRLGDSEGEDLVLPLTAAHTRKLVKYVEIHMKLLKKTLKGNPLIPESEAKRYKSLMDWFRSSGVYCAVLFALIVCYQASTLWVYYMNKPSVEMDSTLRKDMKRQRVCTSQFQLNFLRVILGHNLGRNPNLEEECEDPVEQLTGLEDREQLLTVLIPMLADSIFSGGDLERKIAIPTDVPKQATFTVNLVIEQSMEYVLNVLAYTANLTRNKMGSIKFYNSASTLERRGNQRDLYTNVLASKALSMGMRADTMLINFVMSQLYLHFTRPFYGLSFKVQPGKSSRELYIGTLDSKTRDALAERMAVKMLKHLKHDVAASPEKEKTFMAEIVRKQQEAAEIIHAYDEKKIVMCEGGETLYYVVPDIIGSFFDLDDLCRVGNPQSTLYSKRKQALMDELLEDLRQLMLKETDEERDILFEALESQSVELHAPVKLEDIRDHPGFDTEAAEKAIYESIFDEAETLEQMPYVYQRVQYTRELMRETFNLEDNEKIRLMYEIVKPFGTESDDLENLDEGIDPDWKDRLKEFLNDEGHLYYRVDFHSRTLDEKFAVCVKQSLDCSEFGPGTSEREFCPALSAYKDVYGDGWACMKLLMALKSTKRVEIHRTVIEGFAKLSPESKKNLPEWAKVTLEELEKNNASFSKLSDFGQGLSGFCASAESTVVEEVAYDWIEREILNILDVEIIRDHARTSDDSACYFIFIGKKSVYLNYEIFLTVVMKVTHLVTRFYIAMMMAANKKLSVKSTIDTVKIEFKSRHNVDKTELGVIIKDTSRQLTLQKAITIADERYNSLSDVQALIMHDGCSFTAISLFICAASRANFLFHIGVGGRNNVFNILRREALNSELELENVITRLEASHMVTKSTVMRIINEALKEDFLSRIKTPKALLEGEDEEEHLGIENLWQEDVTLAHPDPPFEHRALGEISSDLQNLITKLRQNIDEAEYDRFTNEIVLADLEKDIDRMEKVRAEMEKRGPETTWVDFQNQYLLENPATEIEVQLGEEFTLNTNNQDDIAYDVVSLWSELYKKDTLLDLMSEEEVEVLRKYLLFKDGEIPPDEDAYFLPFCLGGLPKPEAGHSLFTESSLMEIENVVARWGVWPRAVKQLVVMCYNVLDSEPEEGKQQGVQKDYRQYHGFFAGPQHRMPSSRMERLKMQQRKHFVDMTTPSVDSVDKYKLLQSFLPGHFYDVDLIKLARTLSSRGMMKAVLINSKIKAIRKSQQLYSGNFFIWVDPEKTNSIRLFLTYRQWVAKSMGMEMNVSKIREFQEEVLTLLSNVSPLQRLALDLSRSPITNVTGGVINPSSTVTLWTRDEKDKVKNDPCVLFVYMLNDPAALRMLDFRRVNDPWITSDLRVVTTRYPNLCKRLVSAWNLESNEDFASLMNRFKQSVNHLRGKMVIMRAATPGQGNATDILKDMLRFAMVSGLKFERDFPKTTISKYREQNLSLEVNQDFQKISLCVSMVNRVSGEDGKRRLFMKLIGLLKSATKGTLEEGLNYLAQVENELQMKCIALKAWLGDAGSREKVVRQFRQNFTILHSKDERLQTISINHFTHQVKIIYRVGTSMQEFLMGKIDEPPLKMLSTTRDKLVITKTLNSVGHQISGSLRSTLNQLSTELANILKDPQVKQRTRVKRNRKFQFLREWGRICEGSIATFRYNDHFELKEKSLPMFPVFHTEFPDKSFLRGDPEVESSHVFTLVNGKVQMKTIILMNTLSQRWMKDHLRHRHTQIAKILRTTMDREVASDARASLEEIKVQMETVDKKTFRHVFQRWDLRTRIQTQIINNLIAHLRDSPLLSEISFPLMPENLRDLQARSGSYLLETPSEISSDSGSGEECSEAREWKGRVSMLDRLNYFHHLGYTDEEAEQWLLREQSEETDPTSQRESVGLHFSLDNLTLNQRLEHQSWYNANLSALCELSGLREFMSMPEILMIQTFDDLTESALLSLWNDTEGRKYKENRMSDENKLHILRCLLFLLVNTSFVDEVQTSRVVSGGLYIVGMKKTGEKLRCVEVMFAKPITEPGFAAGFKELSCSLSALMISKDKKSIYINQNDLLILIEWILRNKMPETRRESAVSMKPAWLTLKKPAVCKELAPCSTETEEEFERLSLQDKLKEYFKLKRRIADLEEEIKHGENEEQLLELGKTLTRLKRKYNRLGDELGEKFKDD</sequence>
<organism evidence="2">
    <name type="scientific">Beihai sipunculid worm virus 7</name>
    <dbReference type="NCBI Taxonomy" id="1922679"/>
    <lineage>
        <taxon>Viruses</taxon>
        <taxon>Riboviria</taxon>
    </lineage>
</organism>
<keyword evidence="1" id="KW-0175">Coiled coil</keyword>
<proteinExistence type="predicted"/>
<protein>
    <submittedName>
        <fullName evidence="2">RNA-dependent RNA polymerase</fullName>
    </submittedName>
</protein>
<feature type="coiled-coil region" evidence="1">
    <location>
        <begin position="2034"/>
        <end position="2061"/>
    </location>
</feature>
<evidence type="ECO:0000256" key="1">
    <source>
        <dbReference type="SAM" id="Coils"/>
    </source>
</evidence>
<dbReference type="EMBL" id="KX884745">
    <property type="protein sequence ID" value="APG79231.1"/>
    <property type="molecule type" value="Genomic_RNA"/>
</dbReference>
<name>A0A1L3KPC5_9VIRU</name>
<accession>A0A1L3KPC5</accession>
<keyword evidence="2" id="KW-0548">Nucleotidyltransferase</keyword>
<dbReference type="GO" id="GO:0003968">
    <property type="term" value="F:RNA-directed RNA polymerase activity"/>
    <property type="evidence" value="ECO:0007669"/>
    <property type="project" value="UniProtKB-KW"/>
</dbReference>
<evidence type="ECO:0000313" key="2">
    <source>
        <dbReference type="EMBL" id="APG79231.1"/>
    </source>
</evidence>
<feature type="coiled-coil region" evidence="1">
    <location>
        <begin position="2569"/>
        <end position="2617"/>
    </location>
</feature>
<feature type="coiled-coil region" evidence="1">
    <location>
        <begin position="3746"/>
        <end position="3780"/>
    </location>
</feature>
<keyword evidence="2" id="KW-0808">Transferase</keyword>
<keyword evidence="2" id="KW-0696">RNA-directed RNA polymerase</keyword>
<reference evidence="2" key="1">
    <citation type="journal article" date="2016" name="Nature">
        <title>Redefining the invertebrate RNA virosphere.</title>
        <authorList>
            <person name="Shi M."/>
            <person name="Lin X.D."/>
            <person name="Tian J.H."/>
            <person name="Chen L.J."/>
            <person name="Chen X."/>
            <person name="Li C.X."/>
            <person name="Qin X.C."/>
            <person name="Li J."/>
            <person name="Cao J.P."/>
            <person name="Eden J.S."/>
            <person name="Buchmann J."/>
            <person name="Wang W."/>
            <person name="Xu J."/>
            <person name="Holmes E.C."/>
            <person name="Zhang Y.Z."/>
        </authorList>
    </citation>
    <scope>NUCLEOTIDE SEQUENCE</scope>
    <source>
        <strain evidence="2">BHNXC41490</strain>
    </source>
</reference>